<reference evidence="1 2" key="1">
    <citation type="journal article" date="2014" name="Agronomy (Basel)">
        <title>A Draft Genome Sequence for Ensete ventricosum, the Drought-Tolerant Tree Against Hunger.</title>
        <authorList>
            <person name="Harrison J."/>
            <person name="Moore K.A."/>
            <person name="Paszkiewicz K."/>
            <person name="Jones T."/>
            <person name="Grant M."/>
            <person name="Ambacheew D."/>
            <person name="Muzemil S."/>
            <person name="Studholme D.J."/>
        </authorList>
    </citation>
    <scope>NUCLEOTIDE SEQUENCE [LARGE SCALE GENOMIC DNA]</scope>
</reference>
<accession>A0A444FEW9</accession>
<comment type="caution">
    <text evidence="1">The sequence shown here is derived from an EMBL/GenBank/DDBJ whole genome shotgun (WGS) entry which is preliminary data.</text>
</comment>
<gene>
    <name evidence="1" type="ORF">B296_00046300</name>
</gene>
<protein>
    <submittedName>
        <fullName evidence="1">Uncharacterized protein</fullName>
    </submittedName>
</protein>
<name>A0A444FEW9_ENSVE</name>
<dbReference type="EMBL" id="AMZH03011188">
    <property type="protein sequence ID" value="RRT53345.1"/>
    <property type="molecule type" value="Genomic_DNA"/>
</dbReference>
<dbReference type="Proteomes" id="UP000287651">
    <property type="component" value="Unassembled WGS sequence"/>
</dbReference>
<evidence type="ECO:0000313" key="2">
    <source>
        <dbReference type="Proteomes" id="UP000287651"/>
    </source>
</evidence>
<proteinExistence type="predicted"/>
<dbReference type="AlphaFoldDB" id="A0A444FEW9"/>
<organism evidence="1 2">
    <name type="scientific">Ensete ventricosum</name>
    <name type="common">Abyssinian banana</name>
    <name type="synonym">Musa ensete</name>
    <dbReference type="NCBI Taxonomy" id="4639"/>
    <lineage>
        <taxon>Eukaryota</taxon>
        <taxon>Viridiplantae</taxon>
        <taxon>Streptophyta</taxon>
        <taxon>Embryophyta</taxon>
        <taxon>Tracheophyta</taxon>
        <taxon>Spermatophyta</taxon>
        <taxon>Magnoliopsida</taxon>
        <taxon>Liliopsida</taxon>
        <taxon>Zingiberales</taxon>
        <taxon>Musaceae</taxon>
        <taxon>Ensete</taxon>
    </lineage>
</organism>
<evidence type="ECO:0000313" key="1">
    <source>
        <dbReference type="EMBL" id="RRT53345.1"/>
    </source>
</evidence>
<sequence>MFVCVFLTQKTKRSPKVEVGTRTTDANMDEWLEVNTNVLHLKDDDYTVFCCSQGTAYAQSLSSKSKKKK</sequence>